<dbReference type="OMA" id="WVERNLI"/>
<evidence type="ECO:0000313" key="3">
    <source>
        <dbReference type="WBParaSite" id="nRc.2.0.1.t01153-RA"/>
    </source>
</evidence>
<name>A0A915HHP5_ROMCU</name>
<accession>A0A915HHP5</accession>
<keyword evidence="2" id="KW-1185">Reference proteome</keyword>
<evidence type="ECO:0000313" key="2">
    <source>
        <dbReference type="Proteomes" id="UP000887565"/>
    </source>
</evidence>
<proteinExistence type="predicted"/>
<dbReference type="Proteomes" id="UP000887565">
    <property type="component" value="Unplaced"/>
</dbReference>
<keyword evidence="1" id="KW-0472">Membrane</keyword>
<reference evidence="3" key="1">
    <citation type="submission" date="2022-11" db="UniProtKB">
        <authorList>
            <consortium name="WormBaseParasite"/>
        </authorList>
    </citation>
    <scope>IDENTIFICATION</scope>
</reference>
<dbReference type="WBParaSite" id="nRc.2.0.1.t01153-RA">
    <property type="protein sequence ID" value="nRc.2.0.1.t01153-RA"/>
    <property type="gene ID" value="nRc.2.0.1.g01153"/>
</dbReference>
<dbReference type="AlphaFoldDB" id="A0A915HHP5"/>
<sequence length="106" mass="11925">MSRTSKGEQQIHSSGCLNRAEEWMSRNVTIVSSLALVVAFVQSNEQCLKIHCDGCLIRGGIWLEKYFALVGGVVFVVVVIEILGICFAQNLRSDVLAQRARWERER</sequence>
<feature type="transmembrane region" description="Helical" evidence="1">
    <location>
        <begin position="66"/>
        <end position="91"/>
    </location>
</feature>
<evidence type="ECO:0000256" key="1">
    <source>
        <dbReference type="SAM" id="Phobius"/>
    </source>
</evidence>
<keyword evidence="1" id="KW-0812">Transmembrane</keyword>
<organism evidence="2 3">
    <name type="scientific">Romanomermis culicivorax</name>
    <name type="common">Nematode worm</name>
    <dbReference type="NCBI Taxonomy" id="13658"/>
    <lineage>
        <taxon>Eukaryota</taxon>
        <taxon>Metazoa</taxon>
        <taxon>Ecdysozoa</taxon>
        <taxon>Nematoda</taxon>
        <taxon>Enoplea</taxon>
        <taxon>Dorylaimia</taxon>
        <taxon>Mermithida</taxon>
        <taxon>Mermithoidea</taxon>
        <taxon>Mermithidae</taxon>
        <taxon>Romanomermis</taxon>
    </lineage>
</organism>
<keyword evidence="1" id="KW-1133">Transmembrane helix</keyword>
<protein>
    <submittedName>
        <fullName evidence="3">Uncharacterized protein</fullName>
    </submittedName>
</protein>